<dbReference type="EMBL" id="JAUSTY010000005">
    <property type="protein sequence ID" value="MDQ0165512.1"/>
    <property type="molecule type" value="Genomic_DNA"/>
</dbReference>
<sequence length="174" mass="20397">MLKKLNKKIILLSFTLTLVLLFGGWFTYQYYGAEKPIQDMVTELEQTELLELYTDQKRVSLTVGFENNPSFGKDILKIYDFVRGFNPEKEVQLNIALSQGENHPWWLEHSAQITEAVHQKQYSELSGILEEWQEQGLISEGNVRMNQNHLFIYVKPVNDSEVYIYIPFLMEKQS</sequence>
<proteinExistence type="predicted"/>
<protein>
    <submittedName>
        <fullName evidence="2">Uncharacterized protein</fullName>
    </submittedName>
</protein>
<evidence type="ECO:0000313" key="3">
    <source>
        <dbReference type="Proteomes" id="UP001235840"/>
    </source>
</evidence>
<keyword evidence="1" id="KW-1133">Transmembrane helix</keyword>
<keyword evidence="1" id="KW-0812">Transmembrane</keyword>
<evidence type="ECO:0000313" key="2">
    <source>
        <dbReference type="EMBL" id="MDQ0165512.1"/>
    </source>
</evidence>
<keyword evidence="1" id="KW-0472">Membrane</keyword>
<keyword evidence="3" id="KW-1185">Reference proteome</keyword>
<reference evidence="2 3" key="1">
    <citation type="submission" date="2023-07" db="EMBL/GenBank/DDBJ databases">
        <title>Genomic Encyclopedia of Type Strains, Phase IV (KMG-IV): sequencing the most valuable type-strain genomes for metagenomic binning, comparative biology and taxonomic classification.</title>
        <authorList>
            <person name="Goeker M."/>
        </authorList>
    </citation>
    <scope>NUCLEOTIDE SEQUENCE [LARGE SCALE GENOMIC DNA]</scope>
    <source>
        <strain evidence="2 3">DSM 12751</strain>
    </source>
</reference>
<feature type="transmembrane region" description="Helical" evidence="1">
    <location>
        <begin position="9"/>
        <end position="28"/>
    </location>
</feature>
<evidence type="ECO:0000256" key="1">
    <source>
        <dbReference type="SAM" id="Phobius"/>
    </source>
</evidence>
<gene>
    <name evidence="2" type="ORF">J2S11_001413</name>
</gene>
<dbReference type="RefSeq" id="WP_307392710.1">
    <property type="nucleotide sequence ID" value="NZ_BAAADK010000011.1"/>
</dbReference>
<dbReference type="Proteomes" id="UP001235840">
    <property type="component" value="Unassembled WGS sequence"/>
</dbReference>
<organism evidence="2 3">
    <name type="scientific">Caldalkalibacillus horti</name>
    <dbReference type="NCBI Taxonomy" id="77523"/>
    <lineage>
        <taxon>Bacteria</taxon>
        <taxon>Bacillati</taxon>
        <taxon>Bacillota</taxon>
        <taxon>Bacilli</taxon>
        <taxon>Bacillales</taxon>
        <taxon>Bacillaceae</taxon>
        <taxon>Caldalkalibacillus</taxon>
    </lineage>
</organism>
<comment type="caution">
    <text evidence="2">The sequence shown here is derived from an EMBL/GenBank/DDBJ whole genome shotgun (WGS) entry which is preliminary data.</text>
</comment>
<name>A0ABT9VXH1_9BACI</name>
<accession>A0ABT9VXH1</accession>